<comment type="caution">
    <text evidence="1">The sequence shown here is derived from an EMBL/GenBank/DDBJ whole genome shotgun (WGS) entry which is preliminary data.</text>
</comment>
<organism evidence="1 2">
    <name type="scientific">Persea americana</name>
    <name type="common">Avocado</name>
    <dbReference type="NCBI Taxonomy" id="3435"/>
    <lineage>
        <taxon>Eukaryota</taxon>
        <taxon>Viridiplantae</taxon>
        <taxon>Streptophyta</taxon>
        <taxon>Embryophyta</taxon>
        <taxon>Tracheophyta</taxon>
        <taxon>Spermatophyta</taxon>
        <taxon>Magnoliopsida</taxon>
        <taxon>Magnoliidae</taxon>
        <taxon>Laurales</taxon>
        <taxon>Lauraceae</taxon>
        <taxon>Persea</taxon>
    </lineage>
</organism>
<sequence>MLQLLFAVAFSAAPLTLYVPPVRSLNLFVETIEKLLRQTAVYTVRAYPRIRHAWARVLASLLRIGRAILLRISKKEKCISHITHHCRSGLFTSKDSREEDKLSVLDWILFLYIASAMLKNLSDFQYLKERGADWREMLNHSGHKPVNAMNLVGGLKIKFQLSSGKNYVAARGPI</sequence>
<protein>
    <submittedName>
        <fullName evidence="1">Uncharacterized protein</fullName>
    </submittedName>
</protein>
<reference evidence="1 2" key="1">
    <citation type="journal article" date="2022" name="Hortic Res">
        <title>A haplotype resolved chromosomal level avocado genome allows analysis of novel avocado genes.</title>
        <authorList>
            <person name="Nath O."/>
            <person name="Fletcher S.J."/>
            <person name="Hayward A."/>
            <person name="Shaw L.M."/>
            <person name="Masouleh A.K."/>
            <person name="Furtado A."/>
            <person name="Henry R.J."/>
            <person name="Mitter N."/>
        </authorList>
    </citation>
    <scope>NUCLEOTIDE SEQUENCE [LARGE SCALE GENOMIC DNA]</scope>
    <source>
        <strain evidence="2">cv. Hass</strain>
    </source>
</reference>
<dbReference type="Proteomes" id="UP001234297">
    <property type="component" value="Chromosome 3"/>
</dbReference>
<dbReference type="EMBL" id="CM056811">
    <property type="protein sequence ID" value="KAJ8638026.1"/>
    <property type="molecule type" value="Genomic_DNA"/>
</dbReference>
<keyword evidence="2" id="KW-1185">Reference proteome</keyword>
<proteinExistence type="predicted"/>
<evidence type="ECO:0000313" key="1">
    <source>
        <dbReference type="EMBL" id="KAJ8638026.1"/>
    </source>
</evidence>
<accession>A0ACC2LXC7</accession>
<name>A0ACC2LXC7_PERAE</name>
<gene>
    <name evidence="1" type="ORF">MRB53_012293</name>
</gene>
<evidence type="ECO:0000313" key="2">
    <source>
        <dbReference type="Proteomes" id="UP001234297"/>
    </source>
</evidence>